<reference evidence="11 12" key="1">
    <citation type="submission" date="2019-07" db="EMBL/GenBank/DDBJ databases">
        <title>Qingshengfaniella alkalisoli gen. nov., sp. nov., isolated from saline soil.</title>
        <authorList>
            <person name="Xu L."/>
            <person name="Huang X.-X."/>
            <person name="Sun J.-Q."/>
        </authorList>
    </citation>
    <scope>NUCLEOTIDE SEQUENCE [LARGE SCALE GENOMIC DNA]</scope>
    <source>
        <strain evidence="11 12">DSM 27279</strain>
    </source>
</reference>
<comment type="similarity">
    <text evidence="7">Belongs to the drug/metabolite transporter (DMT) superfamily. Small multidrug resistance (SMR) (TC 2.A.7.1) family. Gdx/SugE subfamily.</text>
</comment>
<dbReference type="PANTHER" id="PTHR30561:SF0">
    <property type="entry name" value="GUANIDINIUM EXPORTER"/>
    <property type="match status" value="1"/>
</dbReference>
<evidence type="ECO:0000256" key="8">
    <source>
        <dbReference type="ARBA" id="ARBA00039168"/>
    </source>
</evidence>
<dbReference type="Gene3D" id="1.10.3730.20">
    <property type="match status" value="1"/>
</dbReference>
<dbReference type="AlphaFoldDB" id="A0A556AVU6"/>
<evidence type="ECO:0000256" key="2">
    <source>
        <dbReference type="ARBA" id="ARBA00022448"/>
    </source>
</evidence>
<name>A0A556AVU6_9BURK</name>
<dbReference type="EMBL" id="VLTJ01000011">
    <property type="protein sequence ID" value="TSH97061.1"/>
    <property type="molecule type" value="Genomic_DNA"/>
</dbReference>
<accession>A0A556AVU6</accession>
<dbReference type="NCBIfam" id="NF008512">
    <property type="entry name" value="PRK11431.1"/>
    <property type="match status" value="1"/>
</dbReference>
<feature type="transmembrane region" description="Helical" evidence="10">
    <location>
        <begin position="84"/>
        <end position="103"/>
    </location>
</feature>
<dbReference type="SUPFAM" id="SSF103481">
    <property type="entry name" value="Multidrug resistance efflux transporter EmrE"/>
    <property type="match status" value="1"/>
</dbReference>
<evidence type="ECO:0000256" key="3">
    <source>
        <dbReference type="ARBA" id="ARBA00022475"/>
    </source>
</evidence>
<feature type="transmembrane region" description="Helical" evidence="10">
    <location>
        <begin position="58"/>
        <end position="78"/>
    </location>
</feature>
<dbReference type="Proteomes" id="UP000318405">
    <property type="component" value="Unassembled WGS sequence"/>
</dbReference>
<keyword evidence="2" id="KW-0813">Transport</keyword>
<proteinExistence type="inferred from homology"/>
<protein>
    <recommendedName>
        <fullName evidence="8">Guanidinium exporter</fullName>
    </recommendedName>
</protein>
<keyword evidence="4 9" id="KW-0812">Transmembrane</keyword>
<evidence type="ECO:0000256" key="7">
    <source>
        <dbReference type="ARBA" id="ARBA00038151"/>
    </source>
</evidence>
<feature type="transmembrane region" description="Helical" evidence="10">
    <location>
        <begin position="27"/>
        <end position="46"/>
    </location>
</feature>
<gene>
    <name evidence="11" type="primary">sugE</name>
    <name evidence="11" type="ORF">FOZ76_06985</name>
</gene>
<dbReference type="Pfam" id="PF00893">
    <property type="entry name" value="Multi_Drug_Res"/>
    <property type="match status" value="1"/>
</dbReference>
<dbReference type="InterPro" id="IPR037185">
    <property type="entry name" value="EmrE-like"/>
</dbReference>
<dbReference type="InterPro" id="IPR000390">
    <property type="entry name" value="Small_drug/metabolite_transptr"/>
</dbReference>
<evidence type="ECO:0000256" key="10">
    <source>
        <dbReference type="SAM" id="Phobius"/>
    </source>
</evidence>
<dbReference type="RefSeq" id="WP_143947428.1">
    <property type="nucleotide sequence ID" value="NZ_BAABMB010000002.1"/>
</dbReference>
<dbReference type="OrthoDB" id="9808638at2"/>
<evidence type="ECO:0000256" key="6">
    <source>
        <dbReference type="ARBA" id="ARBA00023136"/>
    </source>
</evidence>
<dbReference type="GO" id="GO:1990961">
    <property type="term" value="P:xenobiotic detoxification by transmembrane export across the plasma membrane"/>
    <property type="evidence" value="ECO:0007669"/>
    <property type="project" value="UniProtKB-ARBA"/>
</dbReference>
<dbReference type="InterPro" id="IPR045324">
    <property type="entry name" value="Small_multidrug_res"/>
</dbReference>
<keyword evidence="6 10" id="KW-0472">Membrane</keyword>
<evidence type="ECO:0000313" key="11">
    <source>
        <dbReference type="EMBL" id="TSH97061.1"/>
    </source>
</evidence>
<comment type="subcellular location">
    <subcellularLocation>
        <location evidence="1 9">Cell membrane</location>
        <topology evidence="1 9">Multi-pass membrane protein</topology>
    </subcellularLocation>
</comment>
<dbReference type="GO" id="GO:0005886">
    <property type="term" value="C:plasma membrane"/>
    <property type="evidence" value="ECO:0007669"/>
    <property type="project" value="UniProtKB-SubCell"/>
</dbReference>
<evidence type="ECO:0000313" key="12">
    <source>
        <dbReference type="Proteomes" id="UP000318405"/>
    </source>
</evidence>
<sequence>MHWIILFFAGLFEVVWAIGLKYTYGFTRLVPSVITIAGMIVSFWLLSTAMKVLPLGTAYAIWTGIGAVGTFIAGVIFFHESLSAMRVLSVGLIVAGLIGLKLATP</sequence>
<dbReference type="GO" id="GO:0022857">
    <property type="term" value="F:transmembrane transporter activity"/>
    <property type="evidence" value="ECO:0007669"/>
    <property type="project" value="InterPro"/>
</dbReference>
<dbReference type="PANTHER" id="PTHR30561">
    <property type="entry name" value="SMR FAMILY PROTON-DEPENDENT DRUG EFFLUX TRANSPORTER SUGE"/>
    <property type="match status" value="1"/>
</dbReference>
<comment type="caution">
    <text evidence="11">The sequence shown here is derived from an EMBL/GenBank/DDBJ whole genome shotgun (WGS) entry which is preliminary data.</text>
</comment>
<evidence type="ECO:0000256" key="5">
    <source>
        <dbReference type="ARBA" id="ARBA00022989"/>
    </source>
</evidence>
<evidence type="ECO:0000256" key="4">
    <source>
        <dbReference type="ARBA" id="ARBA00022692"/>
    </source>
</evidence>
<dbReference type="FunFam" id="1.10.3730.20:FF:000001">
    <property type="entry name" value="Quaternary ammonium compound resistance transporter SugE"/>
    <property type="match status" value="1"/>
</dbReference>
<keyword evidence="3" id="KW-1003">Cell membrane</keyword>
<evidence type="ECO:0000256" key="1">
    <source>
        <dbReference type="ARBA" id="ARBA00004651"/>
    </source>
</evidence>
<organism evidence="11 12">
    <name type="scientific">Verticiella sediminum</name>
    <dbReference type="NCBI Taxonomy" id="1247510"/>
    <lineage>
        <taxon>Bacteria</taxon>
        <taxon>Pseudomonadati</taxon>
        <taxon>Pseudomonadota</taxon>
        <taxon>Betaproteobacteria</taxon>
        <taxon>Burkholderiales</taxon>
        <taxon>Alcaligenaceae</taxon>
        <taxon>Verticiella</taxon>
    </lineage>
</organism>
<keyword evidence="5 10" id="KW-1133">Transmembrane helix</keyword>
<keyword evidence="12" id="KW-1185">Reference proteome</keyword>
<evidence type="ECO:0000256" key="9">
    <source>
        <dbReference type="RuleBase" id="RU003942"/>
    </source>
</evidence>